<accession>A0A316I4J9</accession>
<sequence length="175" mass="18961">MLRRVSRSLLLLLALLAVAGCSYRIQGEPVAAPLPPLAIATPRKTAGIDPCGLVTEKDLKPIGTLQFRSAPRAEMPNSCLFTLKENAYVVVAVPYRSFDESKNTQKKGREVQTAKHATWLSCGQQEKDMVCTATIAVTRNESLLVAVGMNGATETKARDLLEPIGQEALRRMPAA</sequence>
<dbReference type="Proteomes" id="UP000246005">
    <property type="component" value="Unassembled WGS sequence"/>
</dbReference>
<dbReference type="PROSITE" id="PS51257">
    <property type="entry name" value="PROKAR_LIPOPROTEIN"/>
    <property type="match status" value="1"/>
</dbReference>
<organism evidence="1 2">
    <name type="scientific">Lentzea atacamensis</name>
    <dbReference type="NCBI Taxonomy" id="531938"/>
    <lineage>
        <taxon>Bacteria</taxon>
        <taxon>Bacillati</taxon>
        <taxon>Actinomycetota</taxon>
        <taxon>Actinomycetes</taxon>
        <taxon>Pseudonocardiales</taxon>
        <taxon>Pseudonocardiaceae</taxon>
        <taxon>Lentzea</taxon>
    </lineage>
</organism>
<comment type="caution">
    <text evidence="1">The sequence shown here is derived from an EMBL/GenBank/DDBJ whole genome shotgun (WGS) entry which is preliminary data.</text>
</comment>
<dbReference type="AlphaFoldDB" id="A0A316I4J9"/>
<evidence type="ECO:0008006" key="3">
    <source>
        <dbReference type="Google" id="ProtNLM"/>
    </source>
</evidence>
<dbReference type="EMBL" id="QGHB01000014">
    <property type="protein sequence ID" value="PWK82258.1"/>
    <property type="molecule type" value="Genomic_DNA"/>
</dbReference>
<reference evidence="1 2" key="1">
    <citation type="submission" date="2018-05" db="EMBL/GenBank/DDBJ databases">
        <title>Genomic Encyclopedia of Type Strains, Phase IV (KMG-IV): sequencing the most valuable type-strain genomes for metagenomic binning, comparative biology and taxonomic classification.</title>
        <authorList>
            <person name="Goeker M."/>
        </authorList>
    </citation>
    <scope>NUCLEOTIDE SEQUENCE [LARGE SCALE GENOMIC DNA]</scope>
    <source>
        <strain evidence="1 2">DSM 45480</strain>
    </source>
</reference>
<name>A0A316I4J9_9PSEU</name>
<gene>
    <name evidence="1" type="ORF">C8D88_114127</name>
</gene>
<proteinExistence type="predicted"/>
<evidence type="ECO:0000313" key="1">
    <source>
        <dbReference type="EMBL" id="PWK82258.1"/>
    </source>
</evidence>
<protein>
    <recommendedName>
        <fullName evidence="3">DUF3558 domain-containing protein</fullName>
    </recommendedName>
</protein>
<evidence type="ECO:0000313" key="2">
    <source>
        <dbReference type="Proteomes" id="UP000246005"/>
    </source>
</evidence>